<dbReference type="InterPro" id="IPR013103">
    <property type="entry name" value="RVT_2"/>
</dbReference>
<feature type="region of interest" description="Disordered" evidence="1">
    <location>
        <begin position="1"/>
        <end position="27"/>
    </location>
</feature>
<dbReference type="Pfam" id="PF07727">
    <property type="entry name" value="RVT_2"/>
    <property type="match status" value="2"/>
</dbReference>
<evidence type="ECO:0000313" key="4">
    <source>
        <dbReference type="Proteomes" id="UP000288805"/>
    </source>
</evidence>
<accession>A0A438FSR1</accession>
<evidence type="ECO:0000259" key="2">
    <source>
        <dbReference type="Pfam" id="PF07727"/>
    </source>
</evidence>
<gene>
    <name evidence="3" type="primary">POLX_2679</name>
    <name evidence="3" type="ORF">CK203_059275</name>
</gene>
<feature type="domain" description="Reverse transcriptase Ty1/copia-type" evidence="2">
    <location>
        <begin position="489"/>
        <end position="550"/>
    </location>
</feature>
<feature type="domain" description="Reverse transcriptase Ty1/copia-type" evidence="2">
    <location>
        <begin position="557"/>
        <end position="646"/>
    </location>
</feature>
<reference evidence="3 4" key="1">
    <citation type="journal article" date="2018" name="PLoS Genet.">
        <title>Population sequencing reveals clonal diversity and ancestral inbreeding in the grapevine cultivar Chardonnay.</title>
        <authorList>
            <person name="Roach M.J."/>
            <person name="Johnson D.L."/>
            <person name="Bohlmann J."/>
            <person name="van Vuuren H.J."/>
            <person name="Jones S.J."/>
            <person name="Pretorius I.S."/>
            <person name="Schmidt S.A."/>
            <person name="Borneman A.R."/>
        </authorList>
    </citation>
    <scope>NUCLEOTIDE SEQUENCE [LARGE SCALE GENOMIC DNA]</scope>
    <source>
        <strain evidence="4">cv. Chardonnay</strain>
        <tissue evidence="3">Leaf</tissue>
    </source>
</reference>
<dbReference type="EMBL" id="QGNW01000753">
    <property type="protein sequence ID" value="RVW62996.1"/>
    <property type="molecule type" value="Genomic_DNA"/>
</dbReference>
<dbReference type="AlphaFoldDB" id="A0A438FSR1"/>
<dbReference type="Proteomes" id="UP000288805">
    <property type="component" value="Unassembled WGS sequence"/>
</dbReference>
<comment type="caution">
    <text evidence="3">The sequence shown here is derived from an EMBL/GenBank/DDBJ whole genome shotgun (WGS) entry which is preliminary data.</text>
</comment>
<sequence length="684" mass="77716">MSEDSNKRNDTQSRARMSENQTKKGRCSSWLTEAASYGAEPVEPVPNQFIWLIKNPKFGQKFLKAASYGAEPVEPVPNRFSRLVKNPKFGQKVPKRASYGAEPVEPVPNRLNWFQTGSSARMSENQTKKGKCSSWLTEAASYGAEPVEPVPNWFSRLVKNPKFAPKIPFISMGTTPLITSLKLTRLAHSFSFQLASPPRIHMDSWWAARNPNQGPKWTHNIAQNRSGAYGPEPCVPDRRRSPFRRGEKFHFWAPFSRRFQTPFRVPFQALLRRRSSAIPSVVCSSISSTVQAPFKACFSLHFDAVQVRFRGVVATSSFRSTTSLLLVSCQGLEGATESGMLFKRWKRTAPVGYTFHIPFRREKTSFRCEKTSSGVKRRRSCVKGRRSSLKRHCSGMKRCRFRHHLHALLQVPCNTTCHRRLAMGNHHSDDGDVPMMATTSRRRCSRTASALLLVPLQREMVDTIEEGMGIALLRDAKVSGNKVLVKTFINYKETFSSVSLKDSFRIIMALMAHYDLELHQMDFKNVFLNGNIDETIYMVQSENFESNDSKQLENIVDQCVYLKFSGSKFIILVLYVDDILLSSSDVELLHETKRFLFSKFDMKDLGNASFVLGIQIYKDHSRGILGQSKKSYIDKELSRFGMSNCALGDTLVAKGDKFSLHQCPKNELERKDMAVKFYHLVANC</sequence>
<protein>
    <submittedName>
        <fullName evidence="3">Retrovirus-related Pol polyprotein from transposon TNT 1-94</fullName>
    </submittedName>
</protein>
<proteinExistence type="predicted"/>
<organism evidence="3 4">
    <name type="scientific">Vitis vinifera</name>
    <name type="common">Grape</name>
    <dbReference type="NCBI Taxonomy" id="29760"/>
    <lineage>
        <taxon>Eukaryota</taxon>
        <taxon>Viridiplantae</taxon>
        <taxon>Streptophyta</taxon>
        <taxon>Embryophyta</taxon>
        <taxon>Tracheophyta</taxon>
        <taxon>Spermatophyta</taxon>
        <taxon>Magnoliopsida</taxon>
        <taxon>eudicotyledons</taxon>
        <taxon>Gunneridae</taxon>
        <taxon>Pentapetalae</taxon>
        <taxon>rosids</taxon>
        <taxon>Vitales</taxon>
        <taxon>Vitaceae</taxon>
        <taxon>Viteae</taxon>
        <taxon>Vitis</taxon>
    </lineage>
</organism>
<evidence type="ECO:0000313" key="3">
    <source>
        <dbReference type="EMBL" id="RVW62996.1"/>
    </source>
</evidence>
<name>A0A438FSR1_VITVI</name>
<evidence type="ECO:0000256" key="1">
    <source>
        <dbReference type="SAM" id="MobiDB-lite"/>
    </source>
</evidence>
<feature type="compositionally biased region" description="Basic and acidic residues" evidence="1">
    <location>
        <begin position="1"/>
        <end position="17"/>
    </location>
</feature>